<dbReference type="EMBL" id="BLAL01000012">
    <property type="protein sequence ID" value="GES74448.1"/>
    <property type="molecule type" value="Genomic_DNA"/>
</dbReference>
<organism evidence="1 2">
    <name type="scientific">Rhizophagus clarus</name>
    <dbReference type="NCBI Taxonomy" id="94130"/>
    <lineage>
        <taxon>Eukaryota</taxon>
        <taxon>Fungi</taxon>
        <taxon>Fungi incertae sedis</taxon>
        <taxon>Mucoromycota</taxon>
        <taxon>Glomeromycotina</taxon>
        <taxon>Glomeromycetes</taxon>
        <taxon>Glomerales</taxon>
        <taxon>Glomeraceae</taxon>
        <taxon>Rhizophagus</taxon>
    </lineage>
</organism>
<protein>
    <submittedName>
        <fullName evidence="1">Uncharacterized protein</fullName>
    </submittedName>
</protein>
<name>A0A8H3QC94_9GLOM</name>
<dbReference type="AlphaFoldDB" id="A0A8H3QC94"/>
<evidence type="ECO:0000313" key="1">
    <source>
        <dbReference type="EMBL" id="GES74448.1"/>
    </source>
</evidence>
<gene>
    <name evidence="1" type="ORF">RCL2_000192900</name>
</gene>
<evidence type="ECO:0000313" key="2">
    <source>
        <dbReference type="Proteomes" id="UP000615446"/>
    </source>
</evidence>
<comment type="caution">
    <text evidence="1">The sequence shown here is derived from an EMBL/GenBank/DDBJ whole genome shotgun (WGS) entry which is preliminary data.</text>
</comment>
<accession>A0A8H3QC94</accession>
<sequence length="190" mass="23026">MQLLYEPANDEYTVSKIWIFLPFLAFELDPRNINDLKSEGILHGTMKYAISEIDDFDKIIKCFIEKDEKRVDRIVHAEHCEYYFEWASPYVFDGMHKRLETKSWDDYLYKIRTMRILMQQAPIFVRVLRYSPISRWMPEIRNKKAERYRVCPTTSQELSKLKTHLIFQSTLKRYSHRARQPNFWCGRPIC</sequence>
<dbReference type="Proteomes" id="UP000615446">
    <property type="component" value="Unassembled WGS sequence"/>
</dbReference>
<proteinExistence type="predicted"/>
<reference evidence="1" key="1">
    <citation type="submission" date="2019-10" db="EMBL/GenBank/DDBJ databases">
        <title>Conservation and host-specific expression of non-tandemly repeated heterogenous ribosome RNA gene in arbuscular mycorrhizal fungi.</title>
        <authorList>
            <person name="Maeda T."/>
            <person name="Kobayashi Y."/>
            <person name="Nakagawa T."/>
            <person name="Ezawa T."/>
            <person name="Yamaguchi K."/>
            <person name="Bino T."/>
            <person name="Nishimoto Y."/>
            <person name="Shigenobu S."/>
            <person name="Kawaguchi M."/>
        </authorList>
    </citation>
    <scope>NUCLEOTIDE SEQUENCE</scope>
    <source>
        <strain evidence="1">HR1</strain>
    </source>
</reference>